<feature type="region of interest" description="Disordered" evidence="1">
    <location>
        <begin position="193"/>
        <end position="225"/>
    </location>
</feature>
<protein>
    <submittedName>
        <fullName evidence="2">SWR1-complex protein 5</fullName>
    </submittedName>
</protein>
<dbReference type="Proteomes" id="UP000189513">
    <property type="component" value="Unassembled WGS sequence"/>
</dbReference>
<accession>A0A1V2L833</accession>
<comment type="caution">
    <text evidence="2">The sequence shown here is derived from an EMBL/GenBank/DDBJ whole genome shotgun (WGS) entry which is preliminary data.</text>
</comment>
<feature type="compositionally biased region" description="Acidic residues" evidence="1">
    <location>
        <begin position="38"/>
        <end position="50"/>
    </location>
</feature>
<evidence type="ECO:0000313" key="3">
    <source>
        <dbReference type="Proteomes" id="UP000189513"/>
    </source>
</evidence>
<reference evidence="3" key="1">
    <citation type="journal article" date="2017" name="Genome Announc.">
        <title>Genome sequences of Cyberlindnera fabianii 65, Pichia kudriavzevii 129, and Saccharomyces cerevisiae 131 isolated from fermented masau fruits in Zimbabwe.</title>
        <authorList>
            <person name="van Rijswijck I.M.H."/>
            <person name="Derks M.F.L."/>
            <person name="Abee T."/>
            <person name="de Ridder D."/>
            <person name="Smid E.J."/>
        </authorList>
    </citation>
    <scope>NUCLEOTIDE SEQUENCE [LARGE SCALE GENOMIC DNA]</scope>
    <source>
        <strain evidence="3">65</strain>
    </source>
</reference>
<dbReference type="EMBL" id="MPUK01000003">
    <property type="protein sequence ID" value="ONH68058.1"/>
    <property type="molecule type" value="Genomic_DNA"/>
</dbReference>
<evidence type="ECO:0000313" key="2">
    <source>
        <dbReference type="EMBL" id="ONH68058.1"/>
    </source>
</evidence>
<dbReference type="VEuPathDB" id="FungiDB:BON22_1760"/>
<evidence type="ECO:0000256" key="1">
    <source>
        <dbReference type="SAM" id="MobiDB-lite"/>
    </source>
</evidence>
<feature type="compositionally biased region" description="Basic residues" evidence="1">
    <location>
        <begin position="54"/>
        <end position="63"/>
    </location>
</feature>
<proteinExistence type="predicted"/>
<feature type="compositionally biased region" description="Basic and acidic residues" evidence="1">
    <location>
        <begin position="209"/>
        <end position="225"/>
    </location>
</feature>
<gene>
    <name evidence="2" type="ORF">BON22_1760</name>
</gene>
<keyword evidence="3" id="KW-1185">Reference proteome</keyword>
<dbReference type="STRING" id="36022.A0A1V2L833"/>
<feature type="compositionally biased region" description="Acidic residues" evidence="1">
    <location>
        <begin position="10"/>
        <end position="30"/>
    </location>
</feature>
<dbReference type="AlphaFoldDB" id="A0A1V2L833"/>
<sequence length="225" mass="26128">MAEKHKRDEEVEEVEEDKEYNEDEDEDFDPENVHDNDLSGDDDDDDDEQDNSSKRKRKSSKPKNHNEDADFDFDAETEKEVKRANYSKIESSEGGLIKTRHQRAIETHSSTRDFKSVSLLQSGSVDVNDAWKKLMEQSRERLKFRYSADAQEATHSLVASEKIKIKRRYEYAGEMVTEEKWVDRESAEGKAYLNSLKDKEKVESNASKESNDNKEQESDIKSGFQ</sequence>
<feature type="region of interest" description="Disordered" evidence="1">
    <location>
        <begin position="1"/>
        <end position="109"/>
    </location>
</feature>
<organism evidence="2 3">
    <name type="scientific">Cyberlindnera fabianii</name>
    <name type="common">Yeast</name>
    <name type="synonym">Hansenula fabianii</name>
    <dbReference type="NCBI Taxonomy" id="36022"/>
    <lineage>
        <taxon>Eukaryota</taxon>
        <taxon>Fungi</taxon>
        <taxon>Dikarya</taxon>
        <taxon>Ascomycota</taxon>
        <taxon>Saccharomycotina</taxon>
        <taxon>Saccharomycetes</taxon>
        <taxon>Phaffomycetales</taxon>
        <taxon>Phaffomycetaceae</taxon>
        <taxon>Cyberlindnera</taxon>
    </lineage>
</organism>
<name>A0A1V2L833_CYBFA</name>